<dbReference type="AlphaFoldDB" id="A0AB34IN49"/>
<dbReference type="EMBL" id="JBGBPQ010000023">
    <property type="protein sequence ID" value="KAL1500642.1"/>
    <property type="molecule type" value="Genomic_DNA"/>
</dbReference>
<dbReference type="Proteomes" id="UP001515480">
    <property type="component" value="Unassembled WGS sequence"/>
</dbReference>
<accession>A0AB34IN49</accession>
<proteinExistence type="predicted"/>
<sequence length="407" mass="44360">MNDEALTVRKFSAKFGKIFTKFSLRTPSPQVAPKGLLPGELLVLDAFGPVAARSVVDGAHYEFEAVCASTGYGYEQSTQSLSQADWLAFVARVIANEKSLGHRVRRLRFDRVPNLHTSTFEADVNLKFQVAVEFAAQHEGIGAAEQRNDTKQRFAEADLMRSERTQSYLIPARVYAGWRLNRRVATGRTATRYELHTGRRPDLADPIPYLFGIECSVLEDEQERGPKGAGCHPDSQHKGRTSVGTFLGVRGHGYLVKLHRGSVVERRRVIPHNEQVLLLRGLPPSAVSVDAAVQTTAPPPPAQAVSRAPAAAPADAPADAGVTYFPPPQPSDCDLPGSWRGPPSARTRSHAHLAADSLVECHLACAPLSNIYDAYDDALFQFCPSLYDDCSASAQRSSSECKPEKCA</sequence>
<organism evidence="2 3">
    <name type="scientific">Prymnesium parvum</name>
    <name type="common">Toxic golden alga</name>
    <dbReference type="NCBI Taxonomy" id="97485"/>
    <lineage>
        <taxon>Eukaryota</taxon>
        <taxon>Haptista</taxon>
        <taxon>Haptophyta</taxon>
        <taxon>Prymnesiophyceae</taxon>
        <taxon>Prymnesiales</taxon>
        <taxon>Prymnesiaceae</taxon>
        <taxon>Prymnesium</taxon>
    </lineage>
</organism>
<reference evidence="2 3" key="1">
    <citation type="journal article" date="2024" name="Science">
        <title>Giant polyketide synthase enzymes in the biosynthesis of giant marine polyether toxins.</title>
        <authorList>
            <person name="Fallon T.R."/>
            <person name="Shende V.V."/>
            <person name="Wierzbicki I.H."/>
            <person name="Pendleton A.L."/>
            <person name="Watervoot N.F."/>
            <person name="Auber R.P."/>
            <person name="Gonzalez D.J."/>
            <person name="Wisecaver J.H."/>
            <person name="Moore B.S."/>
        </authorList>
    </citation>
    <scope>NUCLEOTIDE SEQUENCE [LARGE SCALE GENOMIC DNA]</scope>
    <source>
        <strain evidence="2 3">12B1</strain>
    </source>
</reference>
<protein>
    <submittedName>
        <fullName evidence="2">Uncharacterized protein</fullName>
    </submittedName>
</protein>
<gene>
    <name evidence="2" type="ORF">AB1Y20_013290</name>
</gene>
<evidence type="ECO:0000256" key="1">
    <source>
        <dbReference type="SAM" id="MobiDB-lite"/>
    </source>
</evidence>
<name>A0AB34IN49_PRYPA</name>
<feature type="region of interest" description="Disordered" evidence="1">
    <location>
        <begin position="295"/>
        <end position="327"/>
    </location>
</feature>
<comment type="caution">
    <text evidence="2">The sequence shown here is derived from an EMBL/GenBank/DDBJ whole genome shotgun (WGS) entry which is preliminary data.</text>
</comment>
<evidence type="ECO:0000313" key="3">
    <source>
        <dbReference type="Proteomes" id="UP001515480"/>
    </source>
</evidence>
<evidence type="ECO:0000313" key="2">
    <source>
        <dbReference type="EMBL" id="KAL1500642.1"/>
    </source>
</evidence>
<feature type="compositionally biased region" description="Low complexity" evidence="1">
    <location>
        <begin position="303"/>
        <end position="320"/>
    </location>
</feature>
<keyword evidence="3" id="KW-1185">Reference proteome</keyword>